<dbReference type="Gene3D" id="3.40.50.720">
    <property type="entry name" value="NAD(P)-binding Rossmann-like Domain"/>
    <property type="match status" value="1"/>
</dbReference>
<comment type="similarity">
    <text evidence="8">Belongs to the shikimate dehydrogenase family.</text>
</comment>
<dbReference type="GO" id="GO:0008652">
    <property type="term" value="P:amino acid biosynthetic process"/>
    <property type="evidence" value="ECO:0007669"/>
    <property type="project" value="UniProtKB-KW"/>
</dbReference>
<dbReference type="PANTHER" id="PTHR21089">
    <property type="entry name" value="SHIKIMATE DEHYDROGENASE"/>
    <property type="match status" value="1"/>
</dbReference>
<evidence type="ECO:0000256" key="7">
    <source>
        <dbReference type="ARBA" id="ARBA00049442"/>
    </source>
</evidence>
<dbReference type="Gene3D" id="3.40.50.10860">
    <property type="entry name" value="Leucine Dehydrogenase, chain A, domain 1"/>
    <property type="match status" value="1"/>
</dbReference>
<dbReference type="GO" id="GO:0009073">
    <property type="term" value="P:aromatic amino acid family biosynthetic process"/>
    <property type="evidence" value="ECO:0007669"/>
    <property type="project" value="UniProtKB-KW"/>
</dbReference>
<dbReference type="NCBIfam" id="TIGR00507">
    <property type="entry name" value="aroE"/>
    <property type="match status" value="1"/>
</dbReference>
<proteinExistence type="inferred from homology"/>
<dbReference type="InterPro" id="IPR011342">
    <property type="entry name" value="Shikimate_DH"/>
</dbReference>
<comment type="caution">
    <text evidence="8">Lacks conserved residue(s) required for the propagation of feature annotation.</text>
</comment>
<keyword evidence="6 8" id="KW-0057">Aromatic amino acid biosynthesis</keyword>
<dbReference type="EC" id="1.1.1.25" evidence="2 8"/>
<evidence type="ECO:0000259" key="10">
    <source>
        <dbReference type="Pfam" id="PF08501"/>
    </source>
</evidence>
<dbReference type="InterPro" id="IPR046346">
    <property type="entry name" value="Aminoacid_DH-like_N_sf"/>
</dbReference>
<feature type="binding site" evidence="8">
    <location>
        <position position="213"/>
    </location>
    <ligand>
        <name>shikimate</name>
        <dbReference type="ChEBI" id="CHEBI:36208"/>
    </ligand>
</feature>
<dbReference type="NCBIfam" id="NF001319">
    <property type="entry name" value="PRK00258.3-3"/>
    <property type="match status" value="1"/>
</dbReference>
<feature type="active site" description="Proton acceptor" evidence="8">
    <location>
        <position position="68"/>
    </location>
</feature>
<comment type="function">
    <text evidence="8">Involved in the biosynthesis of the chorismate, which leads to the biosynthesis of aromatic amino acids. Catalyzes the reversible NADPH linked reduction of 3-dehydroshikimate (DHSA) to yield shikimate (SA).</text>
</comment>
<evidence type="ECO:0000313" key="12">
    <source>
        <dbReference type="EMBL" id="PIE62142.1"/>
    </source>
</evidence>
<accession>A0A2G6MQC5</accession>
<evidence type="ECO:0000259" key="9">
    <source>
        <dbReference type="Pfam" id="PF01488"/>
    </source>
</evidence>
<evidence type="ECO:0000256" key="4">
    <source>
        <dbReference type="ARBA" id="ARBA00022857"/>
    </source>
</evidence>
<protein>
    <recommendedName>
        <fullName evidence="2 8">Shikimate dehydrogenase (NADP(+))</fullName>
        <shortName evidence="8">SDH</shortName>
        <ecNumber evidence="2 8">1.1.1.25</ecNumber>
    </recommendedName>
</protein>
<evidence type="ECO:0000259" key="11">
    <source>
        <dbReference type="Pfam" id="PF18317"/>
    </source>
</evidence>
<dbReference type="InterPro" id="IPR036291">
    <property type="entry name" value="NAD(P)-bd_dom_sf"/>
</dbReference>
<evidence type="ECO:0000256" key="1">
    <source>
        <dbReference type="ARBA" id="ARBA00004871"/>
    </source>
</evidence>
<dbReference type="GO" id="GO:0004764">
    <property type="term" value="F:shikimate 3-dehydrogenase (NADP+) activity"/>
    <property type="evidence" value="ECO:0007669"/>
    <property type="project" value="UniProtKB-UniRule"/>
</dbReference>
<dbReference type="UniPathway" id="UPA00053">
    <property type="reaction ID" value="UER00087"/>
</dbReference>
<keyword evidence="5 8" id="KW-0560">Oxidoreductase</keyword>
<evidence type="ECO:0000313" key="13">
    <source>
        <dbReference type="Proteomes" id="UP000231203"/>
    </source>
</evidence>
<dbReference type="Pfam" id="PF08501">
    <property type="entry name" value="Shikimate_dh_N"/>
    <property type="match status" value="1"/>
</dbReference>
<dbReference type="PANTHER" id="PTHR21089:SF1">
    <property type="entry name" value="BIFUNCTIONAL 3-DEHYDROQUINATE DEHYDRATASE_SHIKIMATE DEHYDROGENASE, CHLOROPLASTIC"/>
    <property type="match status" value="1"/>
</dbReference>
<feature type="binding site" evidence="8">
    <location>
        <begin position="126"/>
        <end position="130"/>
    </location>
    <ligand>
        <name>NADP(+)</name>
        <dbReference type="ChEBI" id="CHEBI:58349"/>
    </ligand>
</feature>
<comment type="subunit">
    <text evidence="8">Homodimer.</text>
</comment>
<dbReference type="GO" id="GO:0009423">
    <property type="term" value="P:chorismate biosynthetic process"/>
    <property type="evidence" value="ECO:0007669"/>
    <property type="project" value="UniProtKB-UniRule"/>
</dbReference>
<comment type="caution">
    <text evidence="12">The sequence shown here is derived from an EMBL/GenBank/DDBJ whole genome shotgun (WGS) entry which is preliminary data.</text>
</comment>
<dbReference type="AlphaFoldDB" id="A0A2G6MQC5"/>
<dbReference type="InterPro" id="IPR022893">
    <property type="entry name" value="Shikimate_DH_fam"/>
</dbReference>
<feature type="domain" description="Quinate/shikimate 5-dehydrogenase/glutamyl-tRNA reductase" evidence="9">
    <location>
        <begin position="117"/>
        <end position="185"/>
    </location>
</feature>
<dbReference type="InterPro" id="IPR041121">
    <property type="entry name" value="SDH_C"/>
</dbReference>
<feature type="binding site" evidence="8">
    <location>
        <position position="89"/>
    </location>
    <ligand>
        <name>shikimate</name>
        <dbReference type="ChEBI" id="CHEBI:36208"/>
    </ligand>
</feature>
<keyword evidence="3 8" id="KW-0028">Amino-acid biosynthesis</keyword>
<dbReference type="SUPFAM" id="SSF51735">
    <property type="entry name" value="NAD(P)-binding Rossmann-fold domains"/>
    <property type="match status" value="1"/>
</dbReference>
<feature type="domain" description="SDH C-terminal" evidence="11">
    <location>
        <begin position="234"/>
        <end position="263"/>
    </location>
</feature>
<gene>
    <name evidence="8" type="primary">aroE</name>
    <name evidence="12" type="ORF">CSA25_06630</name>
</gene>
<dbReference type="EMBL" id="PDTI01000062">
    <property type="protein sequence ID" value="PIE62142.1"/>
    <property type="molecule type" value="Genomic_DNA"/>
</dbReference>
<feature type="binding site" evidence="8">
    <location>
        <position position="234"/>
    </location>
    <ligand>
        <name>NADP(+)</name>
        <dbReference type="ChEBI" id="CHEBI:58349"/>
    </ligand>
</feature>
<comment type="pathway">
    <text evidence="1 8">Metabolic intermediate biosynthesis; chorismate biosynthesis; chorismate from D-erythrose 4-phosphate and phosphoenolpyruvate: step 4/7.</text>
</comment>
<sequence>MIDAATRLYCVLGNPVRHSQSPAIHNAAFKNTGINAVYLAFEVQDAAKAIQAVRALDIQGASVTIPFKASIMEHIDWIDPTARAIGAVNTIVNEKGVLKGYNTDCRAAVAPLVPFGISGKTVCIVGAGGAARAVAYGIAEQNGNIIITNRTEPKGRALCETVNARFIAADEMANIQADVVINTTSIGMTPKVEQISFPPQALTSEMVVMDVVYTPLKTRLLEAAEQKGCTIIDGLSMFIAQAAAQFELWTGITPDTDLMRNAISDTM</sequence>
<feature type="binding site" evidence="8">
    <location>
        <position position="241"/>
    </location>
    <ligand>
        <name>shikimate</name>
        <dbReference type="ChEBI" id="CHEBI:36208"/>
    </ligand>
</feature>
<comment type="catalytic activity">
    <reaction evidence="7 8">
        <text>shikimate + NADP(+) = 3-dehydroshikimate + NADPH + H(+)</text>
        <dbReference type="Rhea" id="RHEA:17737"/>
        <dbReference type="ChEBI" id="CHEBI:15378"/>
        <dbReference type="ChEBI" id="CHEBI:16630"/>
        <dbReference type="ChEBI" id="CHEBI:36208"/>
        <dbReference type="ChEBI" id="CHEBI:57783"/>
        <dbReference type="ChEBI" id="CHEBI:58349"/>
        <dbReference type="EC" id="1.1.1.25"/>
    </reaction>
</comment>
<reference evidence="12 13" key="1">
    <citation type="submission" date="2017-10" db="EMBL/GenBank/DDBJ databases">
        <title>Novel microbial diversity and functional potential in the marine mammal oral microbiome.</title>
        <authorList>
            <person name="Dudek N.K."/>
            <person name="Sun C.L."/>
            <person name="Burstein D."/>
            <person name="Kantor R.S."/>
            <person name="Aliaga Goltsman D.S."/>
            <person name="Bik E.M."/>
            <person name="Thomas B.C."/>
            <person name="Banfield J.F."/>
            <person name="Relman D.A."/>
        </authorList>
    </citation>
    <scope>NUCLEOTIDE SEQUENCE [LARGE SCALE GENOMIC DNA]</scope>
    <source>
        <strain evidence="12">DOLJORAL78_47_202</strain>
    </source>
</reference>
<dbReference type="SUPFAM" id="SSF53223">
    <property type="entry name" value="Aminoacid dehydrogenase-like, N-terminal domain"/>
    <property type="match status" value="1"/>
</dbReference>
<feature type="binding site" evidence="8">
    <location>
        <position position="64"/>
    </location>
    <ligand>
        <name>shikimate</name>
        <dbReference type="ChEBI" id="CHEBI:36208"/>
    </ligand>
</feature>
<feature type="domain" description="Shikimate dehydrogenase substrate binding N-terminal" evidence="10">
    <location>
        <begin position="11"/>
        <end position="91"/>
    </location>
</feature>
<feature type="binding site" evidence="8">
    <location>
        <begin position="19"/>
        <end position="21"/>
    </location>
    <ligand>
        <name>shikimate</name>
        <dbReference type="ChEBI" id="CHEBI:36208"/>
    </ligand>
</feature>
<dbReference type="Pfam" id="PF01488">
    <property type="entry name" value="Shikimate_DH"/>
    <property type="match status" value="1"/>
</dbReference>
<dbReference type="Pfam" id="PF18317">
    <property type="entry name" value="SDH_C"/>
    <property type="match status" value="1"/>
</dbReference>
<dbReference type="InterPro" id="IPR006151">
    <property type="entry name" value="Shikm_DH/Glu-tRNA_Rdtase"/>
</dbReference>
<evidence type="ECO:0000256" key="6">
    <source>
        <dbReference type="ARBA" id="ARBA00023141"/>
    </source>
</evidence>
<evidence type="ECO:0000256" key="3">
    <source>
        <dbReference type="ARBA" id="ARBA00022605"/>
    </source>
</evidence>
<dbReference type="InterPro" id="IPR013708">
    <property type="entry name" value="Shikimate_DH-bd_N"/>
</dbReference>
<feature type="binding site" evidence="8">
    <location>
        <begin position="149"/>
        <end position="154"/>
    </location>
    <ligand>
        <name>NADP(+)</name>
        <dbReference type="ChEBI" id="CHEBI:58349"/>
    </ligand>
</feature>
<dbReference type="HAMAP" id="MF_00222">
    <property type="entry name" value="Shikimate_DH_AroE"/>
    <property type="match status" value="1"/>
</dbReference>
<feature type="binding site" evidence="8">
    <location>
        <position position="211"/>
    </location>
    <ligand>
        <name>NADP(+)</name>
        <dbReference type="ChEBI" id="CHEBI:58349"/>
    </ligand>
</feature>
<keyword evidence="4 8" id="KW-0521">NADP</keyword>
<dbReference type="Proteomes" id="UP000231203">
    <property type="component" value="Unassembled WGS sequence"/>
</dbReference>
<dbReference type="CDD" id="cd01065">
    <property type="entry name" value="NAD_bind_Shikimate_DH"/>
    <property type="match status" value="1"/>
</dbReference>
<name>A0A2G6MQC5_9BACT</name>
<dbReference type="GO" id="GO:0019632">
    <property type="term" value="P:shikimate metabolic process"/>
    <property type="evidence" value="ECO:0007669"/>
    <property type="project" value="InterPro"/>
</dbReference>
<evidence type="ECO:0000256" key="2">
    <source>
        <dbReference type="ARBA" id="ARBA00012962"/>
    </source>
</evidence>
<feature type="binding site" evidence="8">
    <location>
        <position position="104"/>
    </location>
    <ligand>
        <name>shikimate</name>
        <dbReference type="ChEBI" id="CHEBI:36208"/>
    </ligand>
</feature>
<dbReference type="GO" id="GO:0050661">
    <property type="term" value="F:NADP binding"/>
    <property type="evidence" value="ECO:0007669"/>
    <property type="project" value="InterPro"/>
</dbReference>
<evidence type="ECO:0000256" key="5">
    <source>
        <dbReference type="ARBA" id="ARBA00023002"/>
    </source>
</evidence>
<organism evidence="12 13">
    <name type="scientific">Desulfobacter postgatei</name>
    <dbReference type="NCBI Taxonomy" id="2293"/>
    <lineage>
        <taxon>Bacteria</taxon>
        <taxon>Pseudomonadati</taxon>
        <taxon>Thermodesulfobacteriota</taxon>
        <taxon>Desulfobacteria</taxon>
        <taxon>Desulfobacterales</taxon>
        <taxon>Desulfobacteraceae</taxon>
        <taxon>Desulfobacter</taxon>
    </lineage>
</organism>
<evidence type="ECO:0000256" key="8">
    <source>
        <dbReference type="HAMAP-Rule" id="MF_00222"/>
    </source>
</evidence>